<dbReference type="AlphaFoldDB" id="A0A0A9BH35"/>
<accession>A0A0A9BH35</accession>
<evidence type="ECO:0000313" key="1">
    <source>
        <dbReference type="EMBL" id="JAD62626.1"/>
    </source>
</evidence>
<proteinExistence type="predicted"/>
<reference evidence="1" key="1">
    <citation type="submission" date="2014-09" db="EMBL/GenBank/DDBJ databases">
        <authorList>
            <person name="Magalhaes I.L.F."/>
            <person name="Oliveira U."/>
            <person name="Santos F.R."/>
            <person name="Vidigal T.H.D.A."/>
            <person name="Brescovit A.D."/>
            <person name="Santos A.J."/>
        </authorList>
    </citation>
    <scope>NUCLEOTIDE SEQUENCE</scope>
    <source>
        <tissue evidence="1">Shoot tissue taken approximately 20 cm above the soil surface</tissue>
    </source>
</reference>
<organism evidence="1">
    <name type="scientific">Arundo donax</name>
    <name type="common">Giant reed</name>
    <name type="synonym">Donax arundinaceus</name>
    <dbReference type="NCBI Taxonomy" id="35708"/>
    <lineage>
        <taxon>Eukaryota</taxon>
        <taxon>Viridiplantae</taxon>
        <taxon>Streptophyta</taxon>
        <taxon>Embryophyta</taxon>
        <taxon>Tracheophyta</taxon>
        <taxon>Spermatophyta</taxon>
        <taxon>Magnoliopsida</taxon>
        <taxon>Liliopsida</taxon>
        <taxon>Poales</taxon>
        <taxon>Poaceae</taxon>
        <taxon>PACMAD clade</taxon>
        <taxon>Arundinoideae</taxon>
        <taxon>Arundineae</taxon>
        <taxon>Arundo</taxon>
    </lineage>
</organism>
<name>A0A0A9BH35_ARUDO</name>
<dbReference type="EMBL" id="GBRH01235269">
    <property type="protein sequence ID" value="JAD62626.1"/>
    <property type="molecule type" value="Transcribed_RNA"/>
</dbReference>
<reference evidence="1" key="2">
    <citation type="journal article" date="2015" name="Data Brief">
        <title>Shoot transcriptome of the giant reed, Arundo donax.</title>
        <authorList>
            <person name="Barrero R.A."/>
            <person name="Guerrero F.D."/>
            <person name="Moolhuijzen P."/>
            <person name="Goolsby J.A."/>
            <person name="Tidwell J."/>
            <person name="Bellgard S.E."/>
            <person name="Bellgard M.I."/>
        </authorList>
    </citation>
    <scope>NUCLEOTIDE SEQUENCE</scope>
    <source>
        <tissue evidence="1">Shoot tissue taken approximately 20 cm above the soil surface</tissue>
    </source>
</reference>
<protein>
    <submittedName>
        <fullName evidence="1">Uncharacterized protein</fullName>
    </submittedName>
</protein>
<sequence>MQQIAFPAGTCSVIAVSFSTSSRCDWLPTSSGGYKG</sequence>